<dbReference type="UniPathway" id="UPA00143"/>
<comment type="pathway">
    <text evidence="1">Protein modification; protein ubiquitination.</text>
</comment>
<evidence type="ECO:0000313" key="4">
    <source>
        <dbReference type="Proteomes" id="UP000792457"/>
    </source>
</evidence>
<sequence>MWVRNGLQIKGQAMTYIQCNFCNSMVDADLYLLQICATELPPELFLNTVFEKFHVMDMLSLAPYAANSFLESEHDMPMLESCLTFLASLMDIRTNIGMPDAPLSQLEMVTLLCMGAKTHSQLIELMPEKCGTSQSRDFESALAEVADYHEPNLEASGNMQQGMYLPKPKVWEEMYDPIHVSLRAVHRRDYQASMDKFTSLACSSGLFRGNGSPWPPFRLPGPVNPSYKDPQCLLCSRFFHAIAFVILYKAVNGQSVSEYIIALTLYLLEMAVSFTKPTENKEGQICQASTSQEPEDRRDLEFSNWYESDWLSSNLRTVINKVTLNPERRLSFDSSEGSENSE</sequence>
<dbReference type="AlphaFoldDB" id="A0A8K0JXN3"/>
<gene>
    <name evidence="3" type="ORF">J437_LFUL004075</name>
</gene>
<proteinExistence type="inferred from homology"/>
<dbReference type="GO" id="GO:0071596">
    <property type="term" value="P:ubiquitin-dependent protein catabolic process via the N-end rule pathway"/>
    <property type="evidence" value="ECO:0007669"/>
    <property type="project" value="UniProtKB-UniRule"/>
</dbReference>
<comment type="function">
    <text evidence="1">Ubiquitin ligase protein which is a component of the N-end rule pathway. Recognizes and binds to proteins bearing specific N-terminal residues that are destabilizing according to the N-end rule, leading to their ubiquitination and subsequent degradation.</text>
</comment>
<keyword evidence="1" id="KW-0479">Metal-binding</keyword>
<dbReference type="Pfam" id="PF22960">
    <property type="entry name" value="WHD_UBR1"/>
    <property type="match status" value="1"/>
</dbReference>
<dbReference type="Proteomes" id="UP000792457">
    <property type="component" value="Unassembled WGS sequence"/>
</dbReference>
<name>A0A8K0JXN3_LADFU</name>
<dbReference type="InterPro" id="IPR055194">
    <property type="entry name" value="UBR1-like_WH"/>
</dbReference>
<dbReference type="EC" id="2.3.2.27" evidence="1"/>
<accession>A0A8K0JXN3</accession>
<dbReference type="EMBL" id="KZ308170">
    <property type="protein sequence ID" value="KAG8223710.1"/>
    <property type="molecule type" value="Genomic_DNA"/>
</dbReference>
<feature type="domain" description="E3 ubiquitin-protein ligase UBR1-like winged-helix" evidence="2">
    <location>
        <begin position="107"/>
        <end position="197"/>
    </location>
</feature>
<protein>
    <recommendedName>
        <fullName evidence="1">E3 ubiquitin-protein ligase</fullName>
        <ecNumber evidence="1">2.3.2.27</ecNumber>
    </recommendedName>
</protein>
<evidence type="ECO:0000313" key="3">
    <source>
        <dbReference type="EMBL" id="KAG8223710.1"/>
    </source>
</evidence>
<dbReference type="PANTHER" id="PTHR21497">
    <property type="entry name" value="UBIQUITIN LIGASE E3 ALPHA-RELATED"/>
    <property type="match status" value="1"/>
</dbReference>
<dbReference type="GO" id="GO:0005737">
    <property type="term" value="C:cytoplasm"/>
    <property type="evidence" value="ECO:0007669"/>
    <property type="project" value="TreeGrafter"/>
</dbReference>
<keyword evidence="1" id="KW-0833">Ubl conjugation pathway</keyword>
<dbReference type="GO" id="GO:0008270">
    <property type="term" value="F:zinc ion binding"/>
    <property type="evidence" value="ECO:0007669"/>
    <property type="project" value="UniProtKB-UniRule"/>
</dbReference>
<dbReference type="GO" id="GO:0016567">
    <property type="term" value="P:protein ubiquitination"/>
    <property type="evidence" value="ECO:0007669"/>
    <property type="project" value="UniProtKB-UniRule"/>
</dbReference>
<feature type="non-terminal residue" evidence="3">
    <location>
        <position position="1"/>
    </location>
</feature>
<organism evidence="3 4">
    <name type="scientific">Ladona fulva</name>
    <name type="common">Scarce chaser dragonfly</name>
    <name type="synonym">Libellula fulva</name>
    <dbReference type="NCBI Taxonomy" id="123851"/>
    <lineage>
        <taxon>Eukaryota</taxon>
        <taxon>Metazoa</taxon>
        <taxon>Ecdysozoa</taxon>
        <taxon>Arthropoda</taxon>
        <taxon>Hexapoda</taxon>
        <taxon>Insecta</taxon>
        <taxon>Pterygota</taxon>
        <taxon>Palaeoptera</taxon>
        <taxon>Odonata</taxon>
        <taxon>Epiprocta</taxon>
        <taxon>Anisoptera</taxon>
        <taxon>Libelluloidea</taxon>
        <taxon>Libellulidae</taxon>
        <taxon>Ladona</taxon>
    </lineage>
</organism>
<dbReference type="InterPro" id="IPR039164">
    <property type="entry name" value="UBR1-like"/>
</dbReference>
<reference evidence="3" key="2">
    <citation type="submission" date="2017-10" db="EMBL/GenBank/DDBJ databases">
        <title>Ladona fulva Genome sequencing and assembly.</title>
        <authorList>
            <person name="Murali S."/>
            <person name="Richards S."/>
            <person name="Bandaranaike D."/>
            <person name="Bellair M."/>
            <person name="Blankenburg K."/>
            <person name="Chao H."/>
            <person name="Dinh H."/>
            <person name="Doddapaneni H."/>
            <person name="Dugan-Rocha S."/>
            <person name="Elkadiri S."/>
            <person name="Gnanaolivu R."/>
            <person name="Hernandez B."/>
            <person name="Skinner E."/>
            <person name="Javaid M."/>
            <person name="Lee S."/>
            <person name="Li M."/>
            <person name="Ming W."/>
            <person name="Munidasa M."/>
            <person name="Muniz J."/>
            <person name="Nguyen L."/>
            <person name="Hughes D."/>
            <person name="Osuji N."/>
            <person name="Pu L.-L."/>
            <person name="Puazo M."/>
            <person name="Qu C."/>
            <person name="Quiroz J."/>
            <person name="Raj R."/>
            <person name="Weissenberger G."/>
            <person name="Xin Y."/>
            <person name="Zou X."/>
            <person name="Han Y."/>
            <person name="Worley K."/>
            <person name="Muzny D."/>
            <person name="Gibbs R."/>
        </authorList>
    </citation>
    <scope>NUCLEOTIDE SEQUENCE</scope>
    <source>
        <strain evidence="3">Sampled in the wild</strain>
    </source>
</reference>
<keyword evidence="1" id="KW-0863">Zinc-finger</keyword>
<comment type="caution">
    <text evidence="3">The sequence shown here is derived from an EMBL/GenBank/DDBJ whole genome shotgun (WGS) entry which is preliminary data.</text>
</comment>
<dbReference type="OrthoDB" id="15304at2759"/>
<dbReference type="PANTHER" id="PTHR21497:SF39">
    <property type="entry name" value="E3 UBIQUITIN-PROTEIN LIGASE UBR3"/>
    <property type="match status" value="1"/>
</dbReference>
<comment type="catalytic activity">
    <reaction evidence="1">
        <text>S-ubiquitinyl-[E2 ubiquitin-conjugating enzyme]-L-cysteine + [acceptor protein]-L-lysine = [E2 ubiquitin-conjugating enzyme]-L-cysteine + N(6)-ubiquitinyl-[acceptor protein]-L-lysine.</text>
        <dbReference type="EC" id="2.3.2.27"/>
    </reaction>
</comment>
<keyword evidence="4" id="KW-1185">Reference proteome</keyword>
<keyword evidence="1" id="KW-0862">Zinc</keyword>
<comment type="similarity">
    <text evidence="1">Belongs to the E3 ubiquitin-protein ligase UBR1-like family.</text>
</comment>
<dbReference type="GO" id="GO:0061630">
    <property type="term" value="F:ubiquitin protein ligase activity"/>
    <property type="evidence" value="ECO:0007669"/>
    <property type="project" value="UniProtKB-UniRule"/>
</dbReference>
<evidence type="ECO:0000259" key="2">
    <source>
        <dbReference type="Pfam" id="PF22960"/>
    </source>
</evidence>
<reference evidence="3" key="1">
    <citation type="submission" date="2013-04" db="EMBL/GenBank/DDBJ databases">
        <authorList>
            <person name="Qu J."/>
            <person name="Murali S.C."/>
            <person name="Bandaranaike D."/>
            <person name="Bellair M."/>
            <person name="Blankenburg K."/>
            <person name="Chao H."/>
            <person name="Dinh H."/>
            <person name="Doddapaneni H."/>
            <person name="Downs B."/>
            <person name="Dugan-Rocha S."/>
            <person name="Elkadiri S."/>
            <person name="Gnanaolivu R.D."/>
            <person name="Hernandez B."/>
            <person name="Javaid M."/>
            <person name="Jayaseelan J.C."/>
            <person name="Lee S."/>
            <person name="Li M."/>
            <person name="Ming W."/>
            <person name="Munidasa M."/>
            <person name="Muniz J."/>
            <person name="Nguyen L."/>
            <person name="Ongeri F."/>
            <person name="Osuji N."/>
            <person name="Pu L.-L."/>
            <person name="Puazo M."/>
            <person name="Qu C."/>
            <person name="Quiroz J."/>
            <person name="Raj R."/>
            <person name="Weissenberger G."/>
            <person name="Xin Y."/>
            <person name="Zou X."/>
            <person name="Han Y."/>
            <person name="Richards S."/>
            <person name="Worley K."/>
            <person name="Muzny D."/>
            <person name="Gibbs R."/>
        </authorList>
    </citation>
    <scope>NUCLEOTIDE SEQUENCE</scope>
    <source>
        <strain evidence="3">Sampled in the wild</strain>
    </source>
</reference>
<evidence type="ECO:0000256" key="1">
    <source>
        <dbReference type="RuleBase" id="RU366018"/>
    </source>
</evidence>
<keyword evidence="1" id="KW-0808">Transferase</keyword>
<dbReference type="GO" id="GO:0000151">
    <property type="term" value="C:ubiquitin ligase complex"/>
    <property type="evidence" value="ECO:0007669"/>
    <property type="project" value="TreeGrafter"/>
</dbReference>